<reference evidence="1 2" key="1">
    <citation type="submission" date="2015-06" db="EMBL/GenBank/DDBJ databases">
        <title>Genome sequence of Mycobacterium kumamotonense strain Roo.</title>
        <authorList>
            <person name="Greninger A.L."/>
            <person name="Cunningham G."/>
            <person name="Miller S."/>
        </authorList>
    </citation>
    <scope>NUCLEOTIDE SEQUENCE [LARGE SCALE GENOMIC DNA]</scope>
    <source>
        <strain evidence="1 2">Roo</strain>
    </source>
</reference>
<dbReference type="RefSeq" id="WP_065286699.1">
    <property type="nucleotide sequence ID" value="NZ_LFOE01000001.1"/>
</dbReference>
<comment type="caution">
    <text evidence="1">The sequence shown here is derived from an EMBL/GenBank/DDBJ whole genome shotgun (WGS) entry which is preliminary data.</text>
</comment>
<dbReference type="EMBL" id="LFOE01000001">
    <property type="protein sequence ID" value="OBY33438.1"/>
    <property type="molecule type" value="Genomic_DNA"/>
</dbReference>
<accession>A0A1B8SL34</accession>
<protein>
    <submittedName>
        <fullName evidence="1">Uncharacterized protein</fullName>
    </submittedName>
</protein>
<dbReference type="OrthoDB" id="5084258at2"/>
<proteinExistence type="predicted"/>
<keyword evidence="2" id="KW-1185">Reference proteome</keyword>
<dbReference type="Proteomes" id="UP000092668">
    <property type="component" value="Unassembled WGS sequence"/>
</dbReference>
<organism evidence="1 2">
    <name type="scientific">Mycolicibacter kumamotonensis</name>
    <dbReference type="NCBI Taxonomy" id="354243"/>
    <lineage>
        <taxon>Bacteria</taxon>
        <taxon>Bacillati</taxon>
        <taxon>Actinomycetota</taxon>
        <taxon>Actinomycetes</taxon>
        <taxon>Mycobacteriales</taxon>
        <taxon>Mycobacteriaceae</taxon>
        <taxon>Mycolicibacter</taxon>
    </lineage>
</organism>
<dbReference type="PATRIC" id="fig|354243.3.peg.67"/>
<evidence type="ECO:0000313" key="2">
    <source>
        <dbReference type="Proteomes" id="UP000092668"/>
    </source>
</evidence>
<evidence type="ECO:0000313" key="1">
    <source>
        <dbReference type="EMBL" id="OBY33438.1"/>
    </source>
</evidence>
<gene>
    <name evidence="1" type="ORF">ACT18_00325</name>
</gene>
<name>A0A1B8SL34_9MYCO</name>
<sequence>MSENNAPVIETHEWEIPAYKLAAFQSKVAQANRKLERAGLDARFEVAYENFQRRSARPGENQAVVVTSAAVYEPWVRATLTGPLRLAHGHFTFVASLIPEQAGVTVHSAPGQELGGYAPKGTTECDHCGKNRNRTRLYLVRDERDDSIIQLGHSCIELYTGIAPKGLWALTFDQELAEFTEDDGLLDGGGFSSRDLGVDVDRVLAFAFAHSNGGRAYVSAQAYNDTPTVQLVRTSLFGTKLRTEEERRYFAAKAEEAAGYLADTALLDAIKASVETTSANSDYGRNLRVILDGETVSGRNLGILVSLVKVYAKAAQIEAEREANPVAKGYIGEVKERVRNIVLHLTTVREFDGNYGTTTLFIGRTADGHVVKWFASGTFPQDTGDTLNLEAATIKAHEVYEGIDTTVITRGKIAK</sequence>
<dbReference type="AlphaFoldDB" id="A0A1B8SL34"/>